<accession>A0ABZ1TV94</accession>
<evidence type="ECO:0000313" key="2">
    <source>
        <dbReference type="Proteomes" id="UP001432222"/>
    </source>
</evidence>
<dbReference type="Pfam" id="PF19681">
    <property type="entry name" value="DUF6183"/>
    <property type="match status" value="1"/>
</dbReference>
<proteinExistence type="predicted"/>
<protein>
    <submittedName>
        <fullName evidence="1">DUF6183 family protein</fullName>
    </submittedName>
</protein>
<dbReference type="InterPro" id="IPR045756">
    <property type="entry name" value="DUF6183"/>
</dbReference>
<dbReference type="Proteomes" id="UP001432222">
    <property type="component" value="Chromosome"/>
</dbReference>
<keyword evidence="2" id="KW-1185">Reference proteome</keyword>
<sequence length="390" mass="41671">MDDDLPKLLTMPMTGRTARMLERLARRRLTRGGAAFVADLGIGTARRHRSTSAVPAEPTAFDDLFDSLVRLLAVTRGPGHVDELLRLLAGGRPEDPEYDRFVASLLASCQRPADLGAVYEEGVAVSEELRACLLHELVLRGVPVAEDPGIASWATSPHWRDHPLAALPLVLAEPEREPDLPAYSGEGSSCGFPYPDPEERYPAPRLDAAQVAAAVETTTAATARAIASAVANWADHPEEPEGRAEARTFALAEPLDPDALPGVLVTLGLDCLTDLGDLPKPGEETAFGVVAVEAAEVWRFLFAASATGGAYDSACYGAYGRLHAWRSLAALAGAPPDAPASAVEAQVRACAWYRFSADTPWFHRVVWDLGVLAVTPDRRRLAVLAATTTD</sequence>
<dbReference type="RefSeq" id="WP_328953921.1">
    <property type="nucleotide sequence ID" value="NZ_CP108110.1"/>
</dbReference>
<organism evidence="1 2">
    <name type="scientific">Kitasatospora purpeofusca</name>
    <dbReference type="NCBI Taxonomy" id="67352"/>
    <lineage>
        <taxon>Bacteria</taxon>
        <taxon>Bacillati</taxon>
        <taxon>Actinomycetota</taxon>
        <taxon>Actinomycetes</taxon>
        <taxon>Kitasatosporales</taxon>
        <taxon>Streptomycetaceae</taxon>
        <taxon>Kitasatospora</taxon>
    </lineage>
</organism>
<name>A0ABZ1TV94_9ACTN</name>
<reference evidence="1" key="1">
    <citation type="submission" date="2022-10" db="EMBL/GenBank/DDBJ databases">
        <title>The complete genomes of actinobacterial strains from the NBC collection.</title>
        <authorList>
            <person name="Joergensen T.S."/>
            <person name="Alvarez Arevalo M."/>
            <person name="Sterndorff E.B."/>
            <person name="Faurdal D."/>
            <person name="Vuksanovic O."/>
            <person name="Mourched A.-S."/>
            <person name="Charusanti P."/>
            <person name="Shaw S."/>
            <person name="Blin K."/>
            <person name="Weber T."/>
        </authorList>
    </citation>
    <scope>NUCLEOTIDE SEQUENCE</scope>
    <source>
        <strain evidence="1">NBC_00222</strain>
    </source>
</reference>
<gene>
    <name evidence="1" type="ORF">OHA16_07760</name>
</gene>
<dbReference type="EMBL" id="CP108110">
    <property type="protein sequence ID" value="WUQ82878.1"/>
    <property type="molecule type" value="Genomic_DNA"/>
</dbReference>
<evidence type="ECO:0000313" key="1">
    <source>
        <dbReference type="EMBL" id="WUQ82878.1"/>
    </source>
</evidence>